<keyword evidence="2" id="KW-1185">Reference proteome</keyword>
<dbReference type="AlphaFoldDB" id="A0A9D5HCH1"/>
<gene>
    <name evidence="1" type="ORF">J5N97_019630</name>
</gene>
<sequence>MRRDFLDAVTCSHRPHPSRPWSSGFYVNGRTLTPSVSFESPSPPENELSGGLRRDLNRFWCDLNPFLSG</sequence>
<dbReference type="EMBL" id="JAGGNH010000005">
    <property type="protein sequence ID" value="KAJ0971671.1"/>
    <property type="molecule type" value="Genomic_DNA"/>
</dbReference>
<reference evidence="1" key="1">
    <citation type="submission" date="2021-03" db="EMBL/GenBank/DDBJ databases">
        <authorList>
            <person name="Li Z."/>
            <person name="Yang C."/>
        </authorList>
    </citation>
    <scope>NUCLEOTIDE SEQUENCE</scope>
    <source>
        <strain evidence="1">Dzin_1.0</strain>
        <tissue evidence="1">Leaf</tissue>
    </source>
</reference>
<name>A0A9D5HCH1_9LILI</name>
<evidence type="ECO:0000313" key="2">
    <source>
        <dbReference type="Proteomes" id="UP001085076"/>
    </source>
</evidence>
<evidence type="ECO:0000313" key="1">
    <source>
        <dbReference type="EMBL" id="KAJ0971671.1"/>
    </source>
</evidence>
<organism evidence="1 2">
    <name type="scientific">Dioscorea zingiberensis</name>
    <dbReference type="NCBI Taxonomy" id="325984"/>
    <lineage>
        <taxon>Eukaryota</taxon>
        <taxon>Viridiplantae</taxon>
        <taxon>Streptophyta</taxon>
        <taxon>Embryophyta</taxon>
        <taxon>Tracheophyta</taxon>
        <taxon>Spermatophyta</taxon>
        <taxon>Magnoliopsida</taxon>
        <taxon>Liliopsida</taxon>
        <taxon>Dioscoreales</taxon>
        <taxon>Dioscoreaceae</taxon>
        <taxon>Dioscorea</taxon>
    </lineage>
</organism>
<protein>
    <submittedName>
        <fullName evidence="1">Uncharacterized protein</fullName>
    </submittedName>
</protein>
<comment type="caution">
    <text evidence="1">The sequence shown here is derived from an EMBL/GenBank/DDBJ whole genome shotgun (WGS) entry which is preliminary data.</text>
</comment>
<reference evidence="1" key="2">
    <citation type="journal article" date="2022" name="Hortic Res">
        <title>The genome of Dioscorea zingiberensis sheds light on the biosynthesis, origin and evolution of the medicinally important diosgenin saponins.</title>
        <authorList>
            <person name="Li Y."/>
            <person name="Tan C."/>
            <person name="Li Z."/>
            <person name="Guo J."/>
            <person name="Li S."/>
            <person name="Chen X."/>
            <person name="Wang C."/>
            <person name="Dai X."/>
            <person name="Yang H."/>
            <person name="Song W."/>
            <person name="Hou L."/>
            <person name="Xu J."/>
            <person name="Tong Z."/>
            <person name="Xu A."/>
            <person name="Yuan X."/>
            <person name="Wang W."/>
            <person name="Yang Q."/>
            <person name="Chen L."/>
            <person name="Sun Z."/>
            <person name="Wang K."/>
            <person name="Pan B."/>
            <person name="Chen J."/>
            <person name="Bao Y."/>
            <person name="Liu F."/>
            <person name="Qi X."/>
            <person name="Gang D.R."/>
            <person name="Wen J."/>
            <person name="Li J."/>
        </authorList>
    </citation>
    <scope>NUCLEOTIDE SEQUENCE</scope>
    <source>
        <strain evidence="1">Dzin_1.0</strain>
    </source>
</reference>
<proteinExistence type="predicted"/>
<dbReference type="Proteomes" id="UP001085076">
    <property type="component" value="Miscellaneous, Linkage group lg05"/>
</dbReference>
<accession>A0A9D5HCH1</accession>